<dbReference type="Pfam" id="PF01778">
    <property type="entry name" value="Ribosomal_L28e"/>
    <property type="match status" value="1"/>
</dbReference>
<comment type="similarity">
    <text evidence="2 4">Belongs to the MAK16 family.</text>
</comment>
<evidence type="ECO:0000256" key="2">
    <source>
        <dbReference type="ARBA" id="ARBA00005514"/>
    </source>
</evidence>
<keyword evidence="3 4" id="KW-0539">Nucleus</keyword>
<dbReference type="GO" id="GO:0000460">
    <property type="term" value="P:maturation of 5.8S rRNA"/>
    <property type="evidence" value="ECO:0007669"/>
    <property type="project" value="TreeGrafter"/>
</dbReference>
<dbReference type="EMBL" id="HBFR01003817">
    <property type="protein sequence ID" value="CAD8875488.1"/>
    <property type="molecule type" value="Transcribed_RNA"/>
</dbReference>
<comment type="subcellular location">
    <subcellularLocation>
        <location evidence="1">Nucleus</location>
    </subcellularLocation>
</comment>
<dbReference type="GO" id="GO:0030687">
    <property type="term" value="C:preribosome, large subunit precursor"/>
    <property type="evidence" value="ECO:0007669"/>
    <property type="project" value="TreeGrafter"/>
</dbReference>
<dbReference type="FunFam" id="3.30.390.110:FF:000001">
    <property type="entry name" value="Protein MAK16 homolog"/>
    <property type="match status" value="1"/>
</dbReference>
<feature type="compositionally biased region" description="Basic residues" evidence="5">
    <location>
        <begin position="302"/>
        <end position="311"/>
    </location>
</feature>
<dbReference type="GO" id="GO:0000470">
    <property type="term" value="P:maturation of LSU-rRNA"/>
    <property type="evidence" value="ECO:0007669"/>
    <property type="project" value="TreeGrafter"/>
</dbReference>
<name>A0A7S1FMN3_9STRA</name>
<evidence type="ECO:0000256" key="5">
    <source>
        <dbReference type="SAM" id="MobiDB-lite"/>
    </source>
</evidence>
<gene>
    <name evidence="7" type="ORF">CHYS00102_LOCUS2663</name>
</gene>
<evidence type="ECO:0000313" key="7">
    <source>
        <dbReference type="EMBL" id="CAD8875488.1"/>
    </source>
</evidence>
<organism evidence="7">
    <name type="scientific">Corethron hystrix</name>
    <dbReference type="NCBI Taxonomy" id="216773"/>
    <lineage>
        <taxon>Eukaryota</taxon>
        <taxon>Sar</taxon>
        <taxon>Stramenopiles</taxon>
        <taxon>Ochrophyta</taxon>
        <taxon>Bacillariophyta</taxon>
        <taxon>Coscinodiscophyceae</taxon>
        <taxon>Corethrophycidae</taxon>
        <taxon>Corethrales</taxon>
        <taxon>Corethraceae</taxon>
        <taxon>Corethron</taxon>
    </lineage>
</organism>
<dbReference type="PANTHER" id="PTHR23405">
    <property type="entry name" value="MAINTENANCE OF KILLER 16 MAK16 PROTEIN-RELATED"/>
    <property type="match status" value="1"/>
</dbReference>
<feature type="domain" description="Ribosomal eL28/Mak16" evidence="6">
    <location>
        <begin position="6"/>
        <end position="120"/>
    </location>
</feature>
<dbReference type="InterPro" id="IPR006958">
    <property type="entry name" value="Mak16"/>
</dbReference>
<evidence type="ECO:0000259" key="6">
    <source>
        <dbReference type="Pfam" id="PF01778"/>
    </source>
</evidence>
<dbReference type="PIRSF" id="PIRSF003352">
    <property type="entry name" value="MAK16"/>
    <property type="match status" value="1"/>
</dbReference>
<dbReference type="PANTHER" id="PTHR23405:SF4">
    <property type="entry name" value="PROTEIN MAK16 HOMOLOG"/>
    <property type="match status" value="1"/>
</dbReference>
<accession>A0A7S1FMN3</accession>
<feature type="region of interest" description="Disordered" evidence="5">
    <location>
        <begin position="194"/>
        <end position="311"/>
    </location>
</feature>
<proteinExistence type="inferred from homology"/>
<dbReference type="Pfam" id="PF04874">
    <property type="entry name" value="Mak16"/>
    <property type="match status" value="1"/>
</dbReference>
<feature type="compositionally biased region" description="Acidic residues" evidence="5">
    <location>
        <begin position="197"/>
        <end position="278"/>
    </location>
</feature>
<dbReference type="GO" id="GO:0005730">
    <property type="term" value="C:nucleolus"/>
    <property type="evidence" value="ECO:0007669"/>
    <property type="project" value="UniProtKB-UniRule"/>
</dbReference>
<evidence type="ECO:0000256" key="3">
    <source>
        <dbReference type="ARBA" id="ARBA00023242"/>
    </source>
</evidence>
<dbReference type="InterPro" id="IPR029004">
    <property type="entry name" value="Ribosomal_eL28/Mak16"/>
</dbReference>
<dbReference type="Gene3D" id="3.30.390.110">
    <property type="match status" value="1"/>
</dbReference>
<evidence type="ECO:0000256" key="4">
    <source>
        <dbReference type="PIRNR" id="PIRNR003352"/>
    </source>
</evidence>
<reference evidence="7" key="1">
    <citation type="submission" date="2021-01" db="EMBL/GenBank/DDBJ databases">
        <authorList>
            <person name="Corre E."/>
            <person name="Pelletier E."/>
            <person name="Niang G."/>
            <person name="Scheremetjew M."/>
            <person name="Finn R."/>
            <person name="Kale V."/>
            <person name="Holt S."/>
            <person name="Cochrane G."/>
            <person name="Meng A."/>
            <person name="Brown T."/>
            <person name="Cohen L."/>
        </authorList>
    </citation>
    <scope>NUCLEOTIDE SEQUENCE</scope>
    <source>
        <strain evidence="7">308</strain>
    </source>
</reference>
<sequence>MQHDEMIWSVINNQFCSYKTTIGNREKLFCRNEYNVTGQCNRSSCPLANSRYATIRENDGVISLYMKTVERAHQPKQLWEKIKLSRNYEKAMIQLDEHLAYFPKLLVHRIKQRLTKIHQYLIRMRRLQLKKNTPRLVRVHRKVEQREERREEKALVAAKLDNAIEKELVERLARGTYGDIYNFPEVSYQRALNKVGEEEEIEEEDMEEEMEEEEEEDDGIIEYVEDFEEDEEDMEDFNVYEDIDSDDDDDDSEDDSDDDSEDDSDDDSENDDSEDGDTDKDNKGTQGRKSMKDNSKMQPPSTKKKQSKKKRLEIEYEVEEEKMGGVAVAGSAW</sequence>
<dbReference type="AlphaFoldDB" id="A0A7S1FMN3"/>
<protein>
    <recommendedName>
        <fullName evidence="4">Protein MAK16 homolog</fullName>
    </recommendedName>
</protein>
<evidence type="ECO:0000256" key="1">
    <source>
        <dbReference type="ARBA" id="ARBA00004123"/>
    </source>
</evidence>